<comment type="caution">
    <text evidence="1">The sequence shown here is derived from an EMBL/GenBank/DDBJ whole genome shotgun (WGS) entry which is preliminary data.</text>
</comment>
<reference evidence="2" key="1">
    <citation type="journal article" date="2019" name="Int. J. Syst. Evol. Microbiol.">
        <title>The Global Catalogue of Microorganisms (GCM) 10K type strain sequencing project: providing services to taxonomists for standard genome sequencing and annotation.</title>
        <authorList>
            <consortium name="The Broad Institute Genomics Platform"/>
            <consortium name="The Broad Institute Genome Sequencing Center for Infectious Disease"/>
            <person name="Wu L."/>
            <person name="Ma J."/>
        </authorList>
    </citation>
    <scope>NUCLEOTIDE SEQUENCE [LARGE SCALE GENOMIC DNA]</scope>
    <source>
        <strain evidence="2">CGMCC 1.16026</strain>
    </source>
</reference>
<accession>A0ABW1Z9Z3</accession>
<organism evidence="1 2">
    <name type="scientific">Granulicella cerasi</name>
    <dbReference type="NCBI Taxonomy" id="741063"/>
    <lineage>
        <taxon>Bacteria</taxon>
        <taxon>Pseudomonadati</taxon>
        <taxon>Acidobacteriota</taxon>
        <taxon>Terriglobia</taxon>
        <taxon>Terriglobales</taxon>
        <taxon>Acidobacteriaceae</taxon>
        <taxon>Granulicella</taxon>
    </lineage>
</organism>
<dbReference type="EMBL" id="JBHSWI010000001">
    <property type="protein sequence ID" value="MFC6645673.1"/>
    <property type="molecule type" value="Genomic_DNA"/>
</dbReference>
<dbReference type="InterPro" id="IPR036983">
    <property type="entry name" value="AIM24_sf"/>
</dbReference>
<dbReference type="RefSeq" id="WP_263372028.1">
    <property type="nucleotide sequence ID" value="NZ_JAGSYD010000003.1"/>
</dbReference>
<dbReference type="NCBIfam" id="TIGR00266">
    <property type="entry name" value="TIGR00266 family protein"/>
    <property type="match status" value="1"/>
</dbReference>
<name>A0ABW1Z9Z3_9BACT</name>
<dbReference type="InterPro" id="IPR016031">
    <property type="entry name" value="Trp_RNA-bd_attenuator-like_dom"/>
</dbReference>
<keyword evidence="2" id="KW-1185">Reference proteome</keyword>
<evidence type="ECO:0000313" key="1">
    <source>
        <dbReference type="EMBL" id="MFC6645673.1"/>
    </source>
</evidence>
<dbReference type="Gene3D" id="3.60.160.10">
    <property type="entry name" value="Mitochondrial biogenesis AIM24"/>
    <property type="match status" value="1"/>
</dbReference>
<gene>
    <name evidence="1" type="ORF">ACFQBQ_08780</name>
</gene>
<proteinExistence type="predicted"/>
<dbReference type="Proteomes" id="UP001596391">
    <property type="component" value="Unassembled WGS sequence"/>
</dbReference>
<evidence type="ECO:0000313" key="2">
    <source>
        <dbReference type="Proteomes" id="UP001596391"/>
    </source>
</evidence>
<dbReference type="PANTHER" id="PTHR43657:SF1">
    <property type="entry name" value="ALTERED INHERITANCE OF MITOCHONDRIA PROTEIN 24, MITOCHONDRIAL"/>
    <property type="match status" value="1"/>
</dbReference>
<dbReference type="InterPro" id="IPR002838">
    <property type="entry name" value="AIM24"/>
</dbReference>
<sequence>MQSRIVGTTMPVLEVLLQPGETVISEAGELSWMSQTIAMTTHTQLAGGGGFFGAIKRLAGGGTLFMTEYTAQGYPGEVAFATKVPGHILPVEVVPGQDLFIHRHGFLCATSQITLGVGFQQSLGAGIFGGDGFLLQKVSGHGTAWLELGGEVVVKDLQPGETLRVHPGHVGAFQSSVSFNITRIQGIRNMFFGGDGIFLAALTGPGRVWLQTLPLANLAHSLEPYLSHDDNSRGLRGVGTAAVIGGIASSIFDNKS</sequence>
<dbReference type="Pfam" id="PF01987">
    <property type="entry name" value="AIM24"/>
    <property type="match status" value="1"/>
</dbReference>
<dbReference type="SUPFAM" id="SSF51219">
    <property type="entry name" value="TRAP-like"/>
    <property type="match status" value="1"/>
</dbReference>
<protein>
    <submittedName>
        <fullName evidence="1">TIGR00266 family protein</fullName>
    </submittedName>
</protein>
<dbReference type="PANTHER" id="PTHR43657">
    <property type="entry name" value="TRYPTOPHAN RNA-BINDING ATTENUATOR PROTEIN-LIKE PROTEIN"/>
    <property type="match status" value="1"/>
</dbReference>